<evidence type="ECO:0000256" key="4">
    <source>
        <dbReference type="ARBA" id="ARBA00022847"/>
    </source>
</evidence>
<dbReference type="EMBL" id="VSRR010003251">
    <property type="protein sequence ID" value="MPC35337.1"/>
    <property type="molecule type" value="Genomic_DNA"/>
</dbReference>
<organism evidence="8 9">
    <name type="scientific">Portunus trituberculatus</name>
    <name type="common">Swimming crab</name>
    <name type="synonym">Neptunus trituberculatus</name>
    <dbReference type="NCBI Taxonomy" id="210409"/>
    <lineage>
        <taxon>Eukaryota</taxon>
        <taxon>Metazoa</taxon>
        <taxon>Ecdysozoa</taxon>
        <taxon>Arthropoda</taxon>
        <taxon>Crustacea</taxon>
        <taxon>Multicrustacea</taxon>
        <taxon>Malacostraca</taxon>
        <taxon>Eumalacostraca</taxon>
        <taxon>Eucarida</taxon>
        <taxon>Decapoda</taxon>
        <taxon>Pleocyemata</taxon>
        <taxon>Brachyura</taxon>
        <taxon>Eubrachyura</taxon>
        <taxon>Portunoidea</taxon>
        <taxon>Portunidae</taxon>
        <taxon>Portuninae</taxon>
        <taxon>Portunus</taxon>
    </lineage>
</organism>
<gene>
    <name evidence="8" type="primary">Slc10a3</name>
    <name evidence="8" type="ORF">E2C01_028758</name>
</gene>
<comment type="similarity">
    <text evidence="2">Belongs to the bile acid:sodium symporter (BASS) (TC 2.A.28) family.</text>
</comment>
<evidence type="ECO:0000313" key="8">
    <source>
        <dbReference type="EMBL" id="MPC35337.1"/>
    </source>
</evidence>
<sequence>MWLGLFLTGCSPGGGGSNIWTYLLGGSLDLSVTMTFISTVTAFAALPIWVAVAGLLLPWLGFAFGAVVSLMCHRKLEEIIAISIETGIQNTGISIGVLKTSCQLDVSEQLAGKSYNRSWRLRLT</sequence>
<keyword evidence="6 7" id="KW-0472">Membrane</keyword>
<proteinExistence type="inferred from homology"/>
<protein>
    <submittedName>
        <fullName evidence="8">P3 protein</fullName>
    </submittedName>
</protein>
<evidence type="ECO:0000256" key="2">
    <source>
        <dbReference type="ARBA" id="ARBA00006528"/>
    </source>
</evidence>
<evidence type="ECO:0000256" key="1">
    <source>
        <dbReference type="ARBA" id="ARBA00004141"/>
    </source>
</evidence>
<keyword evidence="5 7" id="KW-1133">Transmembrane helix</keyword>
<comment type="subcellular location">
    <subcellularLocation>
        <location evidence="1">Membrane</location>
        <topology evidence="1">Multi-pass membrane protein</topology>
    </subcellularLocation>
</comment>
<dbReference type="InterPro" id="IPR038770">
    <property type="entry name" value="Na+/solute_symporter_sf"/>
</dbReference>
<evidence type="ECO:0000313" key="9">
    <source>
        <dbReference type="Proteomes" id="UP000324222"/>
    </source>
</evidence>
<dbReference type="GO" id="GO:0015293">
    <property type="term" value="F:symporter activity"/>
    <property type="evidence" value="ECO:0007669"/>
    <property type="project" value="UniProtKB-KW"/>
</dbReference>
<comment type="caution">
    <text evidence="8">The sequence shown here is derived from an EMBL/GenBank/DDBJ whole genome shotgun (WGS) entry which is preliminary data.</text>
</comment>
<keyword evidence="9" id="KW-1185">Reference proteome</keyword>
<feature type="transmembrane region" description="Helical" evidence="7">
    <location>
        <begin position="40"/>
        <end position="68"/>
    </location>
</feature>
<dbReference type="PANTHER" id="PTHR10361:SF28">
    <property type="entry name" value="P3 PROTEIN-RELATED"/>
    <property type="match status" value="1"/>
</dbReference>
<keyword evidence="4" id="KW-0769">Symport</keyword>
<dbReference type="AlphaFoldDB" id="A0A5B7EPY4"/>
<evidence type="ECO:0000256" key="6">
    <source>
        <dbReference type="ARBA" id="ARBA00023136"/>
    </source>
</evidence>
<dbReference type="InterPro" id="IPR004710">
    <property type="entry name" value="Bilac:Na_transpt"/>
</dbReference>
<reference evidence="8 9" key="1">
    <citation type="submission" date="2019-05" db="EMBL/GenBank/DDBJ databases">
        <title>Another draft genome of Portunus trituberculatus and its Hox gene families provides insights of decapod evolution.</title>
        <authorList>
            <person name="Jeong J.-H."/>
            <person name="Song I."/>
            <person name="Kim S."/>
            <person name="Choi T."/>
            <person name="Kim D."/>
            <person name="Ryu S."/>
            <person name="Kim W."/>
        </authorList>
    </citation>
    <scope>NUCLEOTIDE SEQUENCE [LARGE SCALE GENOMIC DNA]</scope>
    <source>
        <tissue evidence="8">Muscle</tissue>
    </source>
</reference>
<dbReference type="OrthoDB" id="203097at2759"/>
<keyword evidence="3 7" id="KW-0812">Transmembrane</keyword>
<dbReference type="Pfam" id="PF01758">
    <property type="entry name" value="SBF"/>
    <property type="match status" value="1"/>
</dbReference>
<name>A0A5B7EPY4_PORTR</name>
<accession>A0A5B7EPY4</accession>
<dbReference type="InterPro" id="IPR002657">
    <property type="entry name" value="BilAc:Na_symport/Acr3"/>
</dbReference>
<dbReference type="Proteomes" id="UP000324222">
    <property type="component" value="Unassembled WGS sequence"/>
</dbReference>
<evidence type="ECO:0000256" key="7">
    <source>
        <dbReference type="SAM" id="Phobius"/>
    </source>
</evidence>
<dbReference type="Gene3D" id="1.20.1530.20">
    <property type="match status" value="2"/>
</dbReference>
<keyword evidence="4" id="KW-0813">Transport</keyword>
<evidence type="ECO:0000256" key="5">
    <source>
        <dbReference type="ARBA" id="ARBA00022989"/>
    </source>
</evidence>
<dbReference type="PANTHER" id="PTHR10361">
    <property type="entry name" value="SODIUM-BILE ACID COTRANSPORTER"/>
    <property type="match status" value="1"/>
</dbReference>
<dbReference type="GO" id="GO:0016020">
    <property type="term" value="C:membrane"/>
    <property type="evidence" value="ECO:0007669"/>
    <property type="project" value="UniProtKB-SubCell"/>
</dbReference>
<evidence type="ECO:0000256" key="3">
    <source>
        <dbReference type="ARBA" id="ARBA00022692"/>
    </source>
</evidence>